<gene>
    <name evidence="1" type="ORF">KIF53_15525</name>
</gene>
<comment type="caution">
    <text evidence="1">The sequence shown here is derived from an EMBL/GenBank/DDBJ whole genome shotgun (WGS) entry which is preliminary data.</text>
</comment>
<accession>A0ABS7FG41</accession>
<sequence>MHPDLARLVDIAGMALEAEDRQILGAVTANRVAYSGESGGLLRFNNERFYQFIVAKSLLSSMPYKVSVEVNSHDMVLEVPDTGNHFAVVEMKRWMSPNGEQELPGIRKDIFQKLQNTTGAHKLMLLFSSNPRDQMREQMSWLLERLNLPEDSFSSYCFSTYDQLGKAVEFWIAGIEIT</sequence>
<evidence type="ECO:0000313" key="1">
    <source>
        <dbReference type="EMBL" id="MBW8289043.1"/>
    </source>
</evidence>
<dbReference type="EMBL" id="JAHDTB010000014">
    <property type="protein sequence ID" value="MBW8289043.1"/>
    <property type="molecule type" value="Genomic_DNA"/>
</dbReference>
<keyword evidence="2" id="KW-1185">Reference proteome</keyword>
<name>A0ABS7FG41_9NEIS</name>
<dbReference type="RefSeq" id="WP_043573568.1">
    <property type="nucleotide sequence ID" value="NZ_CP142381.1"/>
</dbReference>
<proteinExistence type="predicted"/>
<dbReference type="Proteomes" id="UP000711178">
    <property type="component" value="Unassembled WGS sequence"/>
</dbReference>
<reference evidence="1 2" key="1">
    <citation type="submission" date="2021-05" db="EMBL/GenBank/DDBJ databases">
        <title>Draft Whole Genome Sequencing Of Biosensor Chromobacterium violaceum Strain CV026 Reveals A Regulatory RNA In Chromobacterium violaceum Phenotype Regulatory Network.</title>
        <authorList>
            <person name="Hong K.W."/>
            <person name="Chan K.G."/>
            <person name="Chang C.-Y."/>
        </authorList>
    </citation>
    <scope>NUCLEOTIDE SEQUENCE [LARGE SCALE GENOMIC DNA]</scope>
    <source>
        <strain evidence="1 2">ATCC 31532</strain>
    </source>
</reference>
<evidence type="ECO:0000313" key="2">
    <source>
        <dbReference type="Proteomes" id="UP000711178"/>
    </source>
</evidence>
<dbReference type="GeneID" id="89685743"/>
<protein>
    <recommendedName>
        <fullName evidence="3">Restriction endonuclease type IV Mrr domain-containing protein</fullName>
    </recommendedName>
</protein>
<evidence type="ECO:0008006" key="3">
    <source>
        <dbReference type="Google" id="ProtNLM"/>
    </source>
</evidence>
<organism evidence="1 2">
    <name type="scientific">Chromobacterium subtsugae</name>
    <dbReference type="NCBI Taxonomy" id="251747"/>
    <lineage>
        <taxon>Bacteria</taxon>
        <taxon>Pseudomonadati</taxon>
        <taxon>Pseudomonadota</taxon>
        <taxon>Betaproteobacteria</taxon>
        <taxon>Neisseriales</taxon>
        <taxon>Chromobacteriaceae</taxon>
        <taxon>Chromobacterium</taxon>
    </lineage>
</organism>